<organism evidence="1 2">
    <name type="scientific">Thermobifida halotolerans</name>
    <dbReference type="NCBI Taxonomy" id="483545"/>
    <lineage>
        <taxon>Bacteria</taxon>
        <taxon>Bacillati</taxon>
        <taxon>Actinomycetota</taxon>
        <taxon>Actinomycetes</taxon>
        <taxon>Streptosporangiales</taxon>
        <taxon>Nocardiopsidaceae</taxon>
        <taxon>Thermobifida</taxon>
    </lineage>
</organism>
<dbReference type="InterPro" id="IPR015797">
    <property type="entry name" value="NUDIX_hydrolase-like_dom_sf"/>
</dbReference>
<evidence type="ECO:0000313" key="1">
    <source>
        <dbReference type="EMBL" id="UOE21471.1"/>
    </source>
</evidence>
<dbReference type="Proteomes" id="UP000265719">
    <property type="component" value="Chromosome"/>
</dbReference>
<reference evidence="1" key="1">
    <citation type="submission" date="2020-10" db="EMBL/GenBank/DDBJ databases">
        <title>De novo genome project of the cellulose decomposer Thermobifida halotolerans type strain.</title>
        <authorList>
            <person name="Nagy I."/>
            <person name="Horvath B."/>
            <person name="Kukolya J."/>
            <person name="Nagy I."/>
            <person name="Orsini M."/>
        </authorList>
    </citation>
    <scope>NUCLEOTIDE SEQUENCE</scope>
    <source>
        <strain evidence="1">DSM 44931</strain>
    </source>
</reference>
<dbReference type="GO" id="GO:0016787">
    <property type="term" value="F:hydrolase activity"/>
    <property type="evidence" value="ECO:0007669"/>
    <property type="project" value="UniProtKB-KW"/>
</dbReference>
<keyword evidence="1" id="KW-0378">Hydrolase</keyword>
<dbReference type="AlphaFoldDB" id="A0A399FWY3"/>
<gene>
    <name evidence="1" type="ORF">NI17_010390</name>
</gene>
<proteinExistence type="predicted"/>
<dbReference type="SUPFAM" id="SSF55811">
    <property type="entry name" value="Nudix"/>
    <property type="match status" value="1"/>
</dbReference>
<dbReference type="KEGG" id="thao:NI17_010390"/>
<sequence length="94" mass="10115">MGERMFAKSPVSGHPFVNAHAFLLDGGRVLLVRRSSEAAYAPNTRHASVAGKVEPGEDEGSLGSAVRPGLRRLRYRPDLVDGFLAHTGFQLGTK</sequence>
<evidence type="ECO:0000313" key="2">
    <source>
        <dbReference type="Proteomes" id="UP000265719"/>
    </source>
</evidence>
<dbReference type="OrthoDB" id="341531at2"/>
<keyword evidence="2" id="KW-1185">Reference proteome</keyword>
<name>A0A399FWY3_9ACTN</name>
<dbReference type="EMBL" id="CP063196">
    <property type="protein sequence ID" value="UOE21471.1"/>
    <property type="molecule type" value="Genomic_DNA"/>
</dbReference>
<dbReference type="RefSeq" id="WP_068693519.1">
    <property type="nucleotide sequence ID" value="NZ_CP063196.1"/>
</dbReference>
<accession>A0A399FWY3</accession>
<dbReference type="Gene3D" id="3.90.79.10">
    <property type="entry name" value="Nucleoside Triphosphate Pyrophosphohydrolase"/>
    <property type="match status" value="1"/>
</dbReference>
<protein>
    <submittedName>
        <fullName evidence="1">NUDIX hydrolase</fullName>
    </submittedName>
</protein>